<dbReference type="AlphaFoldDB" id="A0A1T4K3T2"/>
<keyword evidence="3 7" id="KW-0489">Methyltransferase</keyword>
<accession>A0A1T4K3T2</accession>
<dbReference type="Gene3D" id="3.40.50.150">
    <property type="entry name" value="Vaccinia Virus protein VP39"/>
    <property type="match status" value="1"/>
</dbReference>
<dbReference type="NCBIfam" id="TIGR02469">
    <property type="entry name" value="CbiT"/>
    <property type="match status" value="1"/>
</dbReference>
<organism evidence="7 8">
    <name type="scientific">Selenihalanaerobacter shriftii</name>
    <dbReference type="NCBI Taxonomy" id="142842"/>
    <lineage>
        <taxon>Bacteria</taxon>
        <taxon>Bacillati</taxon>
        <taxon>Bacillota</taxon>
        <taxon>Clostridia</taxon>
        <taxon>Halanaerobiales</taxon>
        <taxon>Halobacteroidaceae</taxon>
        <taxon>Selenihalanaerobacter</taxon>
    </lineage>
</organism>
<dbReference type="GO" id="GO:0032259">
    <property type="term" value="P:methylation"/>
    <property type="evidence" value="ECO:0007669"/>
    <property type="project" value="UniProtKB-KW"/>
</dbReference>
<feature type="domain" description="Methyltransferase" evidence="6">
    <location>
        <begin position="39"/>
        <end position="152"/>
    </location>
</feature>
<name>A0A1T4K3T2_9FIRM</name>
<dbReference type="EMBL" id="FUWM01000005">
    <property type="protein sequence ID" value="SJZ37084.1"/>
    <property type="molecule type" value="Genomic_DNA"/>
</dbReference>
<keyword evidence="4 7" id="KW-0808">Transferase</keyword>
<dbReference type="STRING" id="142842.SAMN02745118_00592"/>
<keyword evidence="5" id="KW-0949">S-adenosyl-L-methionine</keyword>
<dbReference type="HAMAP" id="MF_00786">
    <property type="entry name" value="CbiT"/>
    <property type="match status" value="1"/>
</dbReference>
<dbReference type="Proteomes" id="UP000190625">
    <property type="component" value="Unassembled WGS sequence"/>
</dbReference>
<dbReference type="PANTHER" id="PTHR43182">
    <property type="entry name" value="COBALT-PRECORRIN-6B C(15)-METHYLTRANSFERASE (DECARBOXYLATING)"/>
    <property type="match status" value="1"/>
</dbReference>
<gene>
    <name evidence="7" type="ORF">SAMN02745118_00592</name>
</gene>
<protein>
    <submittedName>
        <fullName evidence="7">Cobalt-precorrin 7 C15-methyltransferase</fullName>
    </submittedName>
</protein>
<dbReference type="InterPro" id="IPR025714">
    <property type="entry name" value="Methyltranfer_dom"/>
</dbReference>
<dbReference type="SUPFAM" id="SSF53335">
    <property type="entry name" value="S-adenosyl-L-methionine-dependent methyltransferases"/>
    <property type="match status" value="1"/>
</dbReference>
<dbReference type="CDD" id="cd02440">
    <property type="entry name" value="AdoMet_MTases"/>
    <property type="match status" value="1"/>
</dbReference>
<dbReference type="InterPro" id="IPR014008">
    <property type="entry name" value="Cbl_synth_MTase_CbiT"/>
</dbReference>
<dbReference type="UniPathway" id="UPA00148"/>
<dbReference type="InterPro" id="IPR050714">
    <property type="entry name" value="Cobalamin_biosynth_MTase"/>
</dbReference>
<dbReference type="Pfam" id="PF13847">
    <property type="entry name" value="Methyltransf_31"/>
    <property type="match status" value="1"/>
</dbReference>
<evidence type="ECO:0000256" key="4">
    <source>
        <dbReference type="ARBA" id="ARBA00022679"/>
    </source>
</evidence>
<proteinExistence type="inferred from homology"/>
<dbReference type="GO" id="GO:0008276">
    <property type="term" value="F:protein methyltransferase activity"/>
    <property type="evidence" value="ECO:0007669"/>
    <property type="project" value="InterPro"/>
</dbReference>
<evidence type="ECO:0000259" key="6">
    <source>
        <dbReference type="Pfam" id="PF13847"/>
    </source>
</evidence>
<reference evidence="8" key="1">
    <citation type="submission" date="2017-02" db="EMBL/GenBank/DDBJ databases">
        <authorList>
            <person name="Varghese N."/>
            <person name="Submissions S."/>
        </authorList>
    </citation>
    <scope>NUCLEOTIDE SEQUENCE [LARGE SCALE GENOMIC DNA]</scope>
    <source>
        <strain evidence="8">ATCC BAA-73</strain>
    </source>
</reference>
<dbReference type="PANTHER" id="PTHR43182:SF1">
    <property type="entry name" value="COBALT-PRECORRIN-7 C(5)-METHYLTRANSFERASE"/>
    <property type="match status" value="1"/>
</dbReference>
<comment type="pathway">
    <text evidence="1">Cofactor biosynthesis; adenosylcobalamin biosynthesis.</text>
</comment>
<dbReference type="InterPro" id="IPR023475">
    <property type="entry name" value="CbiT"/>
</dbReference>
<sequence length="196" mass="21794">MNNWQFQTPGIPDDYFIRGQVPMTKEEVRALTISKLRLKKDSIVYDIGAGTGSLTIEAGLIANEGEVWSIERKIEGIDLIEKNINKFKLDNINVISGEAPQALEGLPSANRVIIGGSGGRLAEILEIVDQNLKPEGRIVVNAITLETLLDAKQNLLDLNYELDIVTVNITRTKEVGDYYMLEGQNPVYIIAGERRR</sequence>
<dbReference type="RefSeq" id="WP_078809096.1">
    <property type="nucleotide sequence ID" value="NZ_FUWM01000005.1"/>
</dbReference>
<evidence type="ECO:0000256" key="2">
    <source>
        <dbReference type="ARBA" id="ARBA00022573"/>
    </source>
</evidence>
<evidence type="ECO:0000313" key="8">
    <source>
        <dbReference type="Proteomes" id="UP000190625"/>
    </source>
</evidence>
<evidence type="ECO:0000256" key="5">
    <source>
        <dbReference type="ARBA" id="ARBA00022691"/>
    </source>
</evidence>
<evidence type="ECO:0000256" key="1">
    <source>
        <dbReference type="ARBA" id="ARBA00004953"/>
    </source>
</evidence>
<evidence type="ECO:0000313" key="7">
    <source>
        <dbReference type="EMBL" id="SJZ37084.1"/>
    </source>
</evidence>
<dbReference type="GO" id="GO:0009236">
    <property type="term" value="P:cobalamin biosynthetic process"/>
    <property type="evidence" value="ECO:0007669"/>
    <property type="project" value="UniProtKB-UniPathway"/>
</dbReference>
<keyword evidence="8" id="KW-1185">Reference proteome</keyword>
<evidence type="ECO:0000256" key="3">
    <source>
        <dbReference type="ARBA" id="ARBA00022603"/>
    </source>
</evidence>
<dbReference type="InterPro" id="IPR029063">
    <property type="entry name" value="SAM-dependent_MTases_sf"/>
</dbReference>
<keyword evidence="2" id="KW-0169">Cobalamin biosynthesis</keyword>
<dbReference type="OrthoDB" id="9780707at2"/>